<name>A0A6B3LGG3_9BACT</name>
<dbReference type="EMBL" id="JAAGWD010000001">
    <property type="protein sequence ID" value="NEM96162.1"/>
    <property type="molecule type" value="Genomic_DNA"/>
</dbReference>
<dbReference type="RefSeq" id="WP_163910913.1">
    <property type="nucleotide sequence ID" value="NZ_JAAGWD010000001.1"/>
</dbReference>
<keyword evidence="2" id="KW-1185">Reference proteome</keyword>
<proteinExistence type="predicted"/>
<protein>
    <submittedName>
        <fullName evidence="1">Uncharacterized protein</fullName>
    </submittedName>
</protein>
<dbReference type="AlphaFoldDB" id="A0A6B3LGG3"/>
<evidence type="ECO:0000313" key="2">
    <source>
        <dbReference type="Proteomes" id="UP000474777"/>
    </source>
</evidence>
<evidence type="ECO:0000313" key="1">
    <source>
        <dbReference type="EMBL" id="NEM96162.1"/>
    </source>
</evidence>
<organism evidence="1 2">
    <name type="scientific">Pontibacter burrus</name>
    <dbReference type="NCBI Taxonomy" id="2704466"/>
    <lineage>
        <taxon>Bacteria</taxon>
        <taxon>Pseudomonadati</taxon>
        <taxon>Bacteroidota</taxon>
        <taxon>Cytophagia</taxon>
        <taxon>Cytophagales</taxon>
        <taxon>Hymenobacteraceae</taxon>
        <taxon>Pontibacter</taxon>
    </lineage>
</organism>
<comment type="caution">
    <text evidence="1">The sequence shown here is derived from an EMBL/GenBank/DDBJ whole genome shotgun (WGS) entry which is preliminary data.</text>
</comment>
<dbReference type="Proteomes" id="UP000474777">
    <property type="component" value="Unassembled WGS sequence"/>
</dbReference>
<sequence length="654" mass="74098">MELYLNGEKADLAPDTVFAVTVQSNDITRPDTVQSSYSNTLTLPYTERNHRLTGNARQVSSLSPVPYRVLEAQALHDGVEVLPLPKAYLLGAGAEGYEVDLFSGAVDLFERLGDKSIRDLDLSRFDHAWDFEQVVAGASSWRTPEHGYIYAPYDTGKPFDAASAWAEDLFPSVFTRTVFEQILQEAGVNYNGIPDELWDKLVLPFSNEKPLHTEDWINARIVEMDTRLNNTAAIPVHDPGVLNVTVEVDAAFISEAQASSIGVYLRRNGVWLDVQEVPVTTLGLTKLNARFKIHPTMDLAGLEVWTIRTNLIPAGGDTVGNSTYNYYTITSKYEQEAYFNTEWNTALNLPDIKQKDLIKAIRALFDLIVHFDSYSNTLTFTPFNKLEENKVLAYDWTDKLVYNGVVPVQYKFGEFAQKSWFRYKKDELGGDGDHFLTVDNTQLEQEKNIVELPFAASEETNGGIRIPFYSRKELTPSNYDVATDTITTRNSLSLNDKDKVWVKNASGDADVPRGWGLYEYVKDRAPQPDGWVLLEQEFYYYDTKKVEPRMAVLGEQAEVSIWKTKSYAIIRTTCKLQFNPISFQTLLPTRYKALQGVLDKAKGITPRLLLDVTDVAGYDPSIPIWLEEHQSYFYLNQISEFTGQGPTECQLWRL</sequence>
<gene>
    <name evidence="1" type="ORF">GXP69_00520</name>
</gene>
<reference evidence="1 2" key="1">
    <citation type="submission" date="2020-02" db="EMBL/GenBank/DDBJ databases">
        <authorList>
            <person name="Kim M.K."/>
        </authorList>
    </citation>
    <scope>NUCLEOTIDE SEQUENCE [LARGE SCALE GENOMIC DNA]</scope>
    <source>
        <strain evidence="1 2">BT327</strain>
    </source>
</reference>
<accession>A0A6B3LGG3</accession>